<dbReference type="EMBL" id="DUZY01000004">
    <property type="protein sequence ID" value="DAD37262.1"/>
    <property type="molecule type" value="Genomic_DNA"/>
</dbReference>
<name>A0A822YX53_NELNU</name>
<dbReference type="Proteomes" id="UP000607653">
    <property type="component" value="Unassembled WGS sequence"/>
</dbReference>
<feature type="compositionally biased region" description="Basic and acidic residues" evidence="1">
    <location>
        <begin position="94"/>
        <end position="109"/>
    </location>
</feature>
<comment type="caution">
    <text evidence="2">The sequence shown here is derived from an EMBL/GenBank/DDBJ whole genome shotgun (WGS) entry which is preliminary data.</text>
</comment>
<reference evidence="2 3" key="1">
    <citation type="journal article" date="2020" name="Mol. Biol. Evol.">
        <title>Distinct Expression and Methylation Patterns for Genes with Different Fates following a Single Whole-Genome Duplication in Flowering Plants.</title>
        <authorList>
            <person name="Shi T."/>
            <person name="Rahmani R.S."/>
            <person name="Gugger P.F."/>
            <person name="Wang M."/>
            <person name="Li H."/>
            <person name="Zhang Y."/>
            <person name="Li Z."/>
            <person name="Wang Q."/>
            <person name="Van de Peer Y."/>
            <person name="Marchal K."/>
            <person name="Chen J."/>
        </authorList>
    </citation>
    <scope>NUCLEOTIDE SEQUENCE [LARGE SCALE GENOMIC DNA]</scope>
    <source>
        <tissue evidence="2">Leaf</tissue>
    </source>
</reference>
<feature type="compositionally biased region" description="Basic and acidic residues" evidence="1">
    <location>
        <begin position="72"/>
        <end position="83"/>
    </location>
</feature>
<evidence type="ECO:0000313" key="2">
    <source>
        <dbReference type="EMBL" id="DAD37262.1"/>
    </source>
</evidence>
<keyword evidence="3" id="KW-1185">Reference proteome</keyword>
<proteinExistence type="predicted"/>
<feature type="region of interest" description="Disordered" evidence="1">
    <location>
        <begin position="72"/>
        <end position="109"/>
    </location>
</feature>
<evidence type="ECO:0000256" key="1">
    <source>
        <dbReference type="SAM" id="MobiDB-lite"/>
    </source>
</evidence>
<sequence>MKEKRDGKKEKREEKWRKGDQRLLLKLGSDLVTGKQEMEKNKKEKSMVANLDGGSKLHFDAYEGIVYRGGGEVERENEEGKGVEEEDLLDANGGEERRGREREARGGGV</sequence>
<protein>
    <submittedName>
        <fullName evidence="2">Uncharacterized protein</fullName>
    </submittedName>
</protein>
<organism evidence="2 3">
    <name type="scientific">Nelumbo nucifera</name>
    <name type="common">Sacred lotus</name>
    <dbReference type="NCBI Taxonomy" id="4432"/>
    <lineage>
        <taxon>Eukaryota</taxon>
        <taxon>Viridiplantae</taxon>
        <taxon>Streptophyta</taxon>
        <taxon>Embryophyta</taxon>
        <taxon>Tracheophyta</taxon>
        <taxon>Spermatophyta</taxon>
        <taxon>Magnoliopsida</taxon>
        <taxon>Proteales</taxon>
        <taxon>Nelumbonaceae</taxon>
        <taxon>Nelumbo</taxon>
    </lineage>
</organism>
<dbReference type="AlphaFoldDB" id="A0A822YX53"/>
<accession>A0A822YX53</accession>
<evidence type="ECO:0000313" key="3">
    <source>
        <dbReference type="Proteomes" id="UP000607653"/>
    </source>
</evidence>
<gene>
    <name evidence="2" type="ORF">HUJ06_007903</name>
</gene>